<protein>
    <submittedName>
        <fullName evidence="3">DUF308 domain-containing protein</fullName>
    </submittedName>
</protein>
<feature type="region of interest" description="Disordered" evidence="1">
    <location>
        <begin position="1"/>
        <end position="21"/>
    </location>
</feature>
<evidence type="ECO:0000256" key="2">
    <source>
        <dbReference type="SAM" id="Phobius"/>
    </source>
</evidence>
<keyword evidence="2" id="KW-1133">Transmembrane helix</keyword>
<keyword evidence="2" id="KW-0812">Transmembrane</keyword>
<sequence length="151" mass="16783">MANNDYDYHGMTTENNEKPHDYHQQVKEDDVAYDYHGAKNKVFNENEKQQKSGDEKHFYEETSAEITPTLNNSVRQNLDNEELERVTAKRLGVLGLSFSIISLFVLPIILGVSGVIVGFVARRKGSASLGGWAIGIGIVSLITTIFLAPLL</sequence>
<name>A0ABY9JX52_9BACI</name>
<feature type="transmembrane region" description="Helical" evidence="2">
    <location>
        <begin position="93"/>
        <end position="117"/>
    </location>
</feature>
<proteinExistence type="predicted"/>
<organism evidence="3 4">
    <name type="scientific">Bacillus carboniphilus</name>
    <dbReference type="NCBI Taxonomy" id="86663"/>
    <lineage>
        <taxon>Bacteria</taxon>
        <taxon>Bacillati</taxon>
        <taxon>Bacillota</taxon>
        <taxon>Bacilli</taxon>
        <taxon>Bacillales</taxon>
        <taxon>Bacillaceae</taxon>
        <taxon>Bacillus</taxon>
    </lineage>
</organism>
<dbReference type="RefSeq" id="WP_226539911.1">
    <property type="nucleotide sequence ID" value="NZ_CP129013.1"/>
</dbReference>
<keyword evidence="2" id="KW-0472">Membrane</keyword>
<gene>
    <name evidence="3" type="ORF">LC087_07595</name>
</gene>
<evidence type="ECO:0000256" key="1">
    <source>
        <dbReference type="SAM" id="MobiDB-lite"/>
    </source>
</evidence>
<evidence type="ECO:0000313" key="4">
    <source>
        <dbReference type="Proteomes" id="UP001197974"/>
    </source>
</evidence>
<accession>A0ABY9JX52</accession>
<dbReference type="Proteomes" id="UP001197974">
    <property type="component" value="Chromosome"/>
</dbReference>
<feature type="transmembrane region" description="Helical" evidence="2">
    <location>
        <begin position="129"/>
        <end position="150"/>
    </location>
</feature>
<keyword evidence="4" id="KW-1185">Reference proteome</keyword>
<dbReference type="EMBL" id="CP129013">
    <property type="protein sequence ID" value="WLR43959.1"/>
    <property type="molecule type" value="Genomic_DNA"/>
</dbReference>
<dbReference type="PANTHER" id="PTHR40040">
    <property type="entry name" value="SMALL HYDROPHOBIC PROTEIN-RELATED"/>
    <property type="match status" value="1"/>
</dbReference>
<evidence type="ECO:0000313" key="3">
    <source>
        <dbReference type="EMBL" id="WLR43959.1"/>
    </source>
</evidence>
<dbReference type="PANTHER" id="PTHR40040:SF1">
    <property type="entry name" value="MEMBRANE PROTEIN"/>
    <property type="match status" value="1"/>
</dbReference>
<reference evidence="3 4" key="1">
    <citation type="submission" date="2023-06" db="EMBL/GenBank/DDBJ databases">
        <title>Five Gram-positive bacteria isolated from mangrove sediments in Shenzhen, Guangdong, China.</title>
        <authorList>
            <person name="Yu S."/>
            <person name="Zheng W."/>
            <person name="Huang Y."/>
        </authorList>
    </citation>
    <scope>NUCLEOTIDE SEQUENCE [LARGE SCALE GENOMIC DNA]</scope>
    <source>
        <strain evidence="3 4">SaN35-3</strain>
    </source>
</reference>
<dbReference type="InterPro" id="IPR055338">
    <property type="entry name" value="YqfX-like"/>
</dbReference>